<dbReference type="InterPro" id="IPR043128">
    <property type="entry name" value="Rev_trsase/Diguanyl_cyclase"/>
</dbReference>
<keyword evidence="4" id="KW-0378">Hydrolase</keyword>
<organism evidence="5 6">
    <name type="scientific">Austropuccinia psidii MF-1</name>
    <dbReference type="NCBI Taxonomy" id="1389203"/>
    <lineage>
        <taxon>Eukaryota</taxon>
        <taxon>Fungi</taxon>
        <taxon>Dikarya</taxon>
        <taxon>Basidiomycota</taxon>
        <taxon>Pucciniomycotina</taxon>
        <taxon>Pucciniomycetes</taxon>
        <taxon>Pucciniales</taxon>
        <taxon>Sphaerophragmiaceae</taxon>
        <taxon>Austropuccinia</taxon>
    </lineage>
</organism>
<evidence type="ECO:0000313" key="5">
    <source>
        <dbReference type="EMBL" id="MBW0568920.1"/>
    </source>
</evidence>
<dbReference type="OrthoDB" id="3068303at2759"/>
<proteinExistence type="predicted"/>
<dbReference type="PANTHER" id="PTHR37984:SF5">
    <property type="entry name" value="PROTEIN NYNRIN-LIKE"/>
    <property type="match status" value="1"/>
</dbReference>
<protein>
    <submittedName>
        <fullName evidence="5">Uncharacterized protein</fullName>
    </submittedName>
</protein>
<keyword evidence="1" id="KW-0808">Transferase</keyword>
<dbReference type="CDD" id="cd14279">
    <property type="entry name" value="CUE"/>
    <property type="match status" value="1"/>
</dbReference>
<comment type="caution">
    <text evidence="5">The sequence shown here is derived from an EMBL/GenBank/DDBJ whole genome shotgun (WGS) entry which is preliminary data.</text>
</comment>
<dbReference type="PANTHER" id="PTHR37984">
    <property type="entry name" value="PROTEIN CBG26694"/>
    <property type="match status" value="1"/>
</dbReference>
<evidence type="ECO:0000256" key="3">
    <source>
        <dbReference type="ARBA" id="ARBA00022722"/>
    </source>
</evidence>
<evidence type="ECO:0000256" key="1">
    <source>
        <dbReference type="ARBA" id="ARBA00022679"/>
    </source>
</evidence>
<sequence length="546" mass="63174">MQQDHSKHSWPWFKEQIISKWENYSWRFTMENSFEEAIFNIERDRPMSWFLEQKDRLTALHPDMSETMVHKSILRKCGGDLEHAIRSRYVEPCSTEAYINAMEDITTRTKLEEIDRIPLKCHKCGSTSHLANNFPKKTKINEIELENVEDTKETKDVSLHEIDYEPSEGEELPDELIIESINVSFEVTEVHIHLPQYSDEFMDLIHVQDAKMQKAKPARGKGYTAGSSCITNIVINNTEAKIHIDSGAFCTCVGKNYLDKIYTNWQDKIMPIGGIKFSSASQNMHPLGIFEAEMIFPHPAGSIGLKVEFVVMSNCTSQQFILGNDYLNIYGIDINNHKDRYFTIGENKRQKFAFPLEKREITVIRQVKNVNKIKFVSDQLIEAQISPELTLGMKEELIKLLFQYREAFASDDEPLGAIKSHEVDIILNVERPYPPLLRRPAYPASPRAREALESHINDLMKLGVLTKVGHNEEVEVTTLVIITWHDDKSRMVGHFRALHTYTITDRYPIPRMHETLTQLSKERFITSMDALKGFHQNFLTPHARKY</sequence>
<evidence type="ECO:0000313" key="6">
    <source>
        <dbReference type="Proteomes" id="UP000765509"/>
    </source>
</evidence>
<dbReference type="Gene3D" id="2.40.70.10">
    <property type="entry name" value="Acid Proteases"/>
    <property type="match status" value="1"/>
</dbReference>
<dbReference type="EMBL" id="AVOT02083495">
    <property type="protein sequence ID" value="MBW0568920.1"/>
    <property type="molecule type" value="Genomic_DNA"/>
</dbReference>
<dbReference type="AlphaFoldDB" id="A0A9Q3JSS2"/>
<dbReference type="SUPFAM" id="SSF56672">
    <property type="entry name" value="DNA/RNA polymerases"/>
    <property type="match status" value="1"/>
</dbReference>
<reference evidence="5" key="1">
    <citation type="submission" date="2021-03" db="EMBL/GenBank/DDBJ databases">
        <title>Draft genome sequence of rust myrtle Austropuccinia psidii MF-1, a brazilian biotype.</title>
        <authorList>
            <person name="Quecine M.C."/>
            <person name="Pachon D.M.R."/>
            <person name="Bonatelli M.L."/>
            <person name="Correr F.H."/>
            <person name="Franceschini L.M."/>
            <person name="Leite T.F."/>
            <person name="Margarido G.R.A."/>
            <person name="Almeida C.A."/>
            <person name="Ferrarezi J.A."/>
            <person name="Labate C.A."/>
        </authorList>
    </citation>
    <scope>NUCLEOTIDE SEQUENCE</scope>
    <source>
        <strain evidence="5">MF-1</strain>
    </source>
</reference>
<evidence type="ECO:0000256" key="2">
    <source>
        <dbReference type="ARBA" id="ARBA00022695"/>
    </source>
</evidence>
<dbReference type="SUPFAM" id="SSF50630">
    <property type="entry name" value="Acid proteases"/>
    <property type="match status" value="1"/>
</dbReference>
<dbReference type="InterPro" id="IPR043502">
    <property type="entry name" value="DNA/RNA_pol_sf"/>
</dbReference>
<keyword evidence="3" id="KW-0540">Nuclease</keyword>
<dbReference type="GO" id="GO:0016779">
    <property type="term" value="F:nucleotidyltransferase activity"/>
    <property type="evidence" value="ECO:0007669"/>
    <property type="project" value="UniProtKB-KW"/>
</dbReference>
<dbReference type="Proteomes" id="UP000765509">
    <property type="component" value="Unassembled WGS sequence"/>
</dbReference>
<keyword evidence="4" id="KW-0255">Endonuclease</keyword>
<gene>
    <name evidence="5" type="ORF">O181_108635</name>
</gene>
<keyword evidence="6" id="KW-1185">Reference proteome</keyword>
<dbReference type="InterPro" id="IPR050951">
    <property type="entry name" value="Retrovirus_Pol_polyprotein"/>
</dbReference>
<name>A0A9Q3JSS2_9BASI</name>
<evidence type="ECO:0000256" key="4">
    <source>
        <dbReference type="ARBA" id="ARBA00022759"/>
    </source>
</evidence>
<accession>A0A9Q3JSS2</accession>
<dbReference type="Gene3D" id="3.30.70.270">
    <property type="match status" value="1"/>
</dbReference>
<dbReference type="GO" id="GO:0004519">
    <property type="term" value="F:endonuclease activity"/>
    <property type="evidence" value="ECO:0007669"/>
    <property type="project" value="UniProtKB-KW"/>
</dbReference>
<dbReference type="InterPro" id="IPR021109">
    <property type="entry name" value="Peptidase_aspartic_dom_sf"/>
</dbReference>
<dbReference type="Gene3D" id="3.10.10.10">
    <property type="entry name" value="HIV Type 1 Reverse Transcriptase, subunit A, domain 1"/>
    <property type="match status" value="1"/>
</dbReference>
<keyword evidence="2" id="KW-0548">Nucleotidyltransferase</keyword>